<evidence type="ECO:0000313" key="4">
    <source>
        <dbReference type="Proteomes" id="UP000250140"/>
    </source>
</evidence>
<feature type="region of interest" description="Disordered" evidence="2">
    <location>
        <begin position="31"/>
        <end position="51"/>
    </location>
</feature>
<reference evidence="3 4" key="1">
    <citation type="journal article" date="2016" name="Nat. Commun.">
        <title>Ectomycorrhizal ecology is imprinted in the genome of the dominant symbiotic fungus Cenococcum geophilum.</title>
        <authorList>
            <consortium name="DOE Joint Genome Institute"/>
            <person name="Peter M."/>
            <person name="Kohler A."/>
            <person name="Ohm R.A."/>
            <person name="Kuo A."/>
            <person name="Krutzmann J."/>
            <person name="Morin E."/>
            <person name="Arend M."/>
            <person name="Barry K.W."/>
            <person name="Binder M."/>
            <person name="Choi C."/>
            <person name="Clum A."/>
            <person name="Copeland A."/>
            <person name="Grisel N."/>
            <person name="Haridas S."/>
            <person name="Kipfer T."/>
            <person name="LaButti K."/>
            <person name="Lindquist E."/>
            <person name="Lipzen A."/>
            <person name="Maire R."/>
            <person name="Meier B."/>
            <person name="Mihaltcheva S."/>
            <person name="Molinier V."/>
            <person name="Murat C."/>
            <person name="Poggeler S."/>
            <person name="Quandt C.A."/>
            <person name="Sperisen C."/>
            <person name="Tritt A."/>
            <person name="Tisserant E."/>
            <person name="Crous P.W."/>
            <person name="Henrissat B."/>
            <person name="Nehls U."/>
            <person name="Egli S."/>
            <person name="Spatafora J.W."/>
            <person name="Grigoriev I.V."/>
            <person name="Martin F.M."/>
        </authorList>
    </citation>
    <scope>NUCLEOTIDE SEQUENCE [LARGE SCALE GENOMIC DNA]</scope>
    <source>
        <strain evidence="3 4">CBS 207.34</strain>
    </source>
</reference>
<sequence length="475" mass="53121">MVCGASTPIPRMLTGRQSEPEIEHIEDIANHPGASNEAWESLPERSGDSHRAEMTWDVNSLNNGTGELLSFVNVGSDIHIGAPATRSDIEKALDDADRAVSSCDAIDSEYGFVVDATTADQMKEVAGYHEGVIRILTRDLTTLQWVVKTHIEELKALPSELAELRKLGKRVEELEELEKKSPKVTMAEVLDITSQIRTNCEERARAALSSQDSGTDFNGTKALQDLCGKVNETQEALDELRKASSAKVEAIADRLSDRINDNLETMGKLFEDAQAGTGEVRKFADERINDLDELLHAQYDALLIKTKSVDKELAIHRNRFSTVEEDIQAVKKSNYNIQIGQSSFENKISKKHQGLSIYVDQREEILRTDFEDGLDTLLNTVSVSAKKKSVEQTMVVRSLFRHLDQLEKRIQTQDASMAELKASNTVLRTQLQDLMNKSRAGATAMEHKITFNNLHKSFDNLRVSDALHRTEEKMK</sequence>
<protein>
    <submittedName>
        <fullName evidence="3">Uncharacterized protein</fullName>
    </submittedName>
</protein>
<feature type="coiled-coil region" evidence="1">
    <location>
        <begin position="403"/>
        <end position="437"/>
    </location>
</feature>
<dbReference type="AlphaFoldDB" id="A0A8E2JXV7"/>
<keyword evidence="4" id="KW-1185">Reference proteome</keyword>
<proteinExistence type="predicted"/>
<dbReference type="Proteomes" id="UP000250140">
    <property type="component" value="Unassembled WGS sequence"/>
</dbReference>
<evidence type="ECO:0000313" key="3">
    <source>
        <dbReference type="EMBL" id="OCL13533.1"/>
    </source>
</evidence>
<evidence type="ECO:0000256" key="1">
    <source>
        <dbReference type="SAM" id="Coils"/>
    </source>
</evidence>
<accession>A0A8E2JXV7</accession>
<dbReference type="EMBL" id="KV748707">
    <property type="protein sequence ID" value="OCL13533.1"/>
    <property type="molecule type" value="Genomic_DNA"/>
</dbReference>
<evidence type="ECO:0000256" key="2">
    <source>
        <dbReference type="SAM" id="MobiDB-lite"/>
    </source>
</evidence>
<feature type="compositionally biased region" description="Basic and acidic residues" evidence="2">
    <location>
        <begin position="42"/>
        <end position="51"/>
    </location>
</feature>
<gene>
    <name evidence="3" type="ORF">AOQ84DRAFT_359686</name>
</gene>
<organism evidence="3 4">
    <name type="scientific">Glonium stellatum</name>
    <dbReference type="NCBI Taxonomy" id="574774"/>
    <lineage>
        <taxon>Eukaryota</taxon>
        <taxon>Fungi</taxon>
        <taxon>Dikarya</taxon>
        <taxon>Ascomycota</taxon>
        <taxon>Pezizomycotina</taxon>
        <taxon>Dothideomycetes</taxon>
        <taxon>Pleosporomycetidae</taxon>
        <taxon>Gloniales</taxon>
        <taxon>Gloniaceae</taxon>
        <taxon>Glonium</taxon>
    </lineage>
</organism>
<name>A0A8E2JXV7_9PEZI</name>
<keyword evidence="1" id="KW-0175">Coiled coil</keyword>